<feature type="domain" description="Luciferase-like" evidence="2">
    <location>
        <begin position="9"/>
        <end position="237"/>
    </location>
</feature>
<gene>
    <name evidence="3" type="ORF">CHH64_12695</name>
</gene>
<dbReference type="GO" id="GO:0005829">
    <property type="term" value="C:cytosol"/>
    <property type="evidence" value="ECO:0007669"/>
    <property type="project" value="TreeGrafter"/>
</dbReference>
<dbReference type="InterPro" id="IPR019949">
    <property type="entry name" value="CmoO-like"/>
</dbReference>
<organism evidence="3 4">
    <name type="scientific">Terribacillus saccharophilus</name>
    <dbReference type="NCBI Taxonomy" id="361277"/>
    <lineage>
        <taxon>Bacteria</taxon>
        <taxon>Bacillati</taxon>
        <taxon>Bacillota</taxon>
        <taxon>Bacilli</taxon>
        <taxon>Bacillales</taxon>
        <taxon>Bacillaceae</taxon>
        <taxon>Terribacillus</taxon>
    </lineage>
</organism>
<dbReference type="AlphaFoldDB" id="A0A268A9F8"/>
<sequence length="343" mass="37519">MSITLSILDQSPVGEGEQGEQAVRNTVRLAEAAEKLGYHRFWVSEHHNSSQLAGSAPEALIGYLLAKTSTLKIGSGGVMLQHYSPYKVAEIFHVLASLAPNRVDLGVGKAPGGLNLSTQALQEDFKPGHTDFSQKLLDLKAYLDSDEQTENLKATPIPSVVPQMFLLGGSAESAELAAKLGISFVFAYFINGEEAALKEARDAFDKHNLEGANNKFLLALTVAVAEDEEKALSYIKHKESVKISFSDGRKLNVGSVEDAKELVKDANKADYYIKIQKAGYIAGTKVTVSKNMIELSRVYDIDEFIVLSPIVDIEEKISSFRLLKEALDTEHNFNKKNNDEVSV</sequence>
<evidence type="ECO:0000313" key="3">
    <source>
        <dbReference type="EMBL" id="PAD20755.1"/>
    </source>
</evidence>
<proteinExistence type="predicted"/>
<dbReference type="PANTHER" id="PTHR30137">
    <property type="entry name" value="LUCIFERASE-LIKE MONOOXYGENASE"/>
    <property type="match status" value="1"/>
</dbReference>
<dbReference type="GO" id="GO:0016705">
    <property type="term" value="F:oxidoreductase activity, acting on paired donors, with incorporation or reduction of molecular oxygen"/>
    <property type="evidence" value="ECO:0007669"/>
    <property type="project" value="InterPro"/>
</dbReference>
<dbReference type="RefSeq" id="WP_095233061.1">
    <property type="nucleotide sequence ID" value="NZ_NPBD01000001.1"/>
</dbReference>
<comment type="caution">
    <text evidence="3">The sequence shown here is derived from an EMBL/GenBank/DDBJ whole genome shotgun (WGS) entry which is preliminary data.</text>
</comment>
<evidence type="ECO:0000259" key="2">
    <source>
        <dbReference type="Pfam" id="PF00296"/>
    </source>
</evidence>
<accession>A0A268A9F8</accession>
<dbReference type="Gene3D" id="3.20.20.30">
    <property type="entry name" value="Luciferase-like domain"/>
    <property type="match status" value="1"/>
</dbReference>
<dbReference type="InterPro" id="IPR036661">
    <property type="entry name" value="Luciferase-like_sf"/>
</dbReference>
<reference evidence="3 4" key="1">
    <citation type="submission" date="2017-07" db="EMBL/GenBank/DDBJ databases">
        <title>Isolation and whole genome analysis of endospore-forming bacteria from heroin.</title>
        <authorList>
            <person name="Kalinowski J."/>
            <person name="Ahrens B."/>
            <person name="Al-Dilaimi A."/>
            <person name="Winkler A."/>
            <person name="Wibberg D."/>
            <person name="Schleenbecker U."/>
            <person name="Ruckert C."/>
            <person name="Wolfel R."/>
            <person name="Grass G."/>
        </authorList>
    </citation>
    <scope>NUCLEOTIDE SEQUENCE [LARGE SCALE GENOMIC DNA]</scope>
    <source>
        <strain evidence="3 4">7528</strain>
    </source>
</reference>
<dbReference type="PANTHER" id="PTHR30137:SF19">
    <property type="entry name" value="LUCIFERASE-LIKE MONOOXYGENASE"/>
    <property type="match status" value="1"/>
</dbReference>
<dbReference type="Pfam" id="PF00296">
    <property type="entry name" value="Bac_luciferase"/>
    <property type="match status" value="1"/>
</dbReference>
<evidence type="ECO:0000313" key="4">
    <source>
        <dbReference type="Proteomes" id="UP000216013"/>
    </source>
</evidence>
<comment type="similarity">
    <text evidence="1">To bacterial alkanal monooxygenase alpha and beta chains.</text>
</comment>
<dbReference type="SUPFAM" id="SSF51679">
    <property type="entry name" value="Bacterial luciferase-like"/>
    <property type="match status" value="1"/>
</dbReference>
<dbReference type="OrthoDB" id="9780518at2"/>
<dbReference type="InterPro" id="IPR050766">
    <property type="entry name" value="Bact_Lucif_Oxidored"/>
</dbReference>
<dbReference type="EMBL" id="NPBV01000021">
    <property type="protein sequence ID" value="PAD20755.1"/>
    <property type="molecule type" value="Genomic_DNA"/>
</dbReference>
<evidence type="ECO:0000256" key="1">
    <source>
        <dbReference type="ARBA" id="ARBA00007789"/>
    </source>
</evidence>
<dbReference type="InterPro" id="IPR011251">
    <property type="entry name" value="Luciferase-like_dom"/>
</dbReference>
<dbReference type="Proteomes" id="UP000216013">
    <property type="component" value="Unassembled WGS sequence"/>
</dbReference>
<name>A0A268A9F8_9BACI</name>
<protein>
    <submittedName>
        <fullName evidence="3">LLM class flavin-dependent oxidoreductase</fullName>
    </submittedName>
</protein>
<dbReference type="NCBIfam" id="TIGR03558">
    <property type="entry name" value="oxido_grp_1"/>
    <property type="match status" value="1"/>
</dbReference>